<dbReference type="Proteomes" id="UP001615550">
    <property type="component" value="Unassembled WGS sequence"/>
</dbReference>
<dbReference type="CDD" id="cd06251">
    <property type="entry name" value="M14_ASTE_ASPA-like"/>
    <property type="match status" value="1"/>
</dbReference>
<reference evidence="6 7" key="1">
    <citation type="submission" date="2024-08" db="EMBL/GenBank/DDBJ databases">
        <title>Draft Genome Sequence of Legionella lytica strain DSB2004, Isolated From a Fire Sprinkler System.</title>
        <authorList>
            <person name="Everhart A.D."/>
            <person name="Kidane D.T."/>
            <person name="Farone A.L."/>
            <person name="Farone M.B."/>
        </authorList>
    </citation>
    <scope>NUCLEOTIDE SEQUENCE [LARGE SCALE GENOMIC DNA]</scope>
    <source>
        <strain evidence="6 7">DSB2004</strain>
    </source>
</reference>
<proteinExistence type="predicted"/>
<dbReference type="Pfam" id="PF24827">
    <property type="entry name" value="AstE_AspA_cat"/>
    <property type="match status" value="1"/>
</dbReference>
<evidence type="ECO:0000256" key="3">
    <source>
        <dbReference type="ARBA" id="ARBA00022801"/>
    </source>
</evidence>
<keyword evidence="4" id="KW-0862">Zinc</keyword>
<protein>
    <submittedName>
        <fullName evidence="6">Succinylglutamate desuccinylase/aspartoacylase family protein</fullName>
    </submittedName>
</protein>
<dbReference type="Gene3D" id="3.40.630.10">
    <property type="entry name" value="Zn peptidases"/>
    <property type="match status" value="1"/>
</dbReference>
<evidence type="ECO:0000256" key="4">
    <source>
        <dbReference type="ARBA" id="ARBA00022833"/>
    </source>
</evidence>
<keyword evidence="3" id="KW-0378">Hydrolase</keyword>
<keyword evidence="2" id="KW-0479">Metal-binding</keyword>
<organism evidence="6 7">
    <name type="scientific">Legionella lytica</name>
    <dbReference type="NCBI Taxonomy" id="96232"/>
    <lineage>
        <taxon>Bacteria</taxon>
        <taxon>Pseudomonadati</taxon>
        <taxon>Pseudomonadota</taxon>
        <taxon>Gammaproteobacteria</taxon>
        <taxon>Legionellales</taxon>
        <taxon>Legionellaceae</taxon>
        <taxon>Legionella</taxon>
    </lineage>
</organism>
<evidence type="ECO:0000313" key="7">
    <source>
        <dbReference type="Proteomes" id="UP001615550"/>
    </source>
</evidence>
<evidence type="ECO:0000256" key="2">
    <source>
        <dbReference type="ARBA" id="ARBA00022723"/>
    </source>
</evidence>
<name>A0ABW8D6E3_9GAMM</name>
<feature type="domain" description="Succinylglutamate desuccinylase/Aspartoacylase catalytic" evidence="5">
    <location>
        <begin position="47"/>
        <end position="225"/>
    </location>
</feature>
<evidence type="ECO:0000313" key="6">
    <source>
        <dbReference type="EMBL" id="MFJ1266955.1"/>
    </source>
</evidence>
<dbReference type="PANTHER" id="PTHR37326">
    <property type="entry name" value="BLL3975 PROTEIN"/>
    <property type="match status" value="1"/>
</dbReference>
<dbReference type="InterPro" id="IPR043795">
    <property type="entry name" value="N-alpha-Ac-DABA-like"/>
</dbReference>
<gene>
    <name evidence="6" type="ORF">ACD661_00130</name>
</gene>
<comment type="cofactor">
    <cofactor evidence="1">
        <name>Zn(2+)</name>
        <dbReference type="ChEBI" id="CHEBI:29105"/>
    </cofactor>
</comment>
<evidence type="ECO:0000256" key="1">
    <source>
        <dbReference type="ARBA" id="ARBA00001947"/>
    </source>
</evidence>
<sequence length="342" mass="37911">MSKATIVIGTEHITPGQQKTVFLPLPKLYDWTPMSLPIHVINGVEEGPVLCVTAAIHGDEINGVEIIRRLFHKEGLKHIKGSIIAIPIVNVYGFLYQERYLMDRRDLNRAFPGGPKGSLASILAGIISAEILSQSHYVIDLHTGSNHRFNLPHIRANLDMPELEMLAHAFNAPVILHSSFRDGSMREYANERGVPILVYEGGEALRFDELSIRTGLNGILSVMATLGMIKPGRLGIKKFTPTISRNSYWLRAPISGILRHIKKAGHRVSKGQIIAVIANPTSTEEYELKSPVSGIIIGENMMPLVHAGQALFHIASFEKLNVVEEQLENIQEAFNLNDEDIQ</sequence>
<comment type="caution">
    <text evidence="6">The sequence shown here is derived from an EMBL/GenBank/DDBJ whole genome shotgun (WGS) entry which is preliminary data.</text>
</comment>
<dbReference type="RefSeq" id="WP_400185411.1">
    <property type="nucleotide sequence ID" value="NZ_JBGORX010000001.1"/>
</dbReference>
<dbReference type="InterPro" id="IPR053138">
    <property type="entry name" value="N-alpha-Ac-DABA_deacetylase"/>
</dbReference>
<keyword evidence="7" id="KW-1185">Reference proteome</keyword>
<dbReference type="InterPro" id="IPR055438">
    <property type="entry name" value="AstE_AspA_cat"/>
</dbReference>
<dbReference type="EMBL" id="JBGORX010000001">
    <property type="protein sequence ID" value="MFJ1266955.1"/>
    <property type="molecule type" value="Genomic_DNA"/>
</dbReference>
<evidence type="ECO:0000259" key="5">
    <source>
        <dbReference type="Pfam" id="PF24827"/>
    </source>
</evidence>
<dbReference type="PIRSF" id="PIRSF039012">
    <property type="entry name" value="ASP"/>
    <property type="match status" value="1"/>
</dbReference>
<dbReference type="PANTHER" id="PTHR37326:SF2">
    <property type="entry name" value="SUCCINYLGLUTAMATE DESUCCINYLASE_ASPARTOACYLASE FAMILY PROTEIN"/>
    <property type="match status" value="1"/>
</dbReference>
<accession>A0ABW8D6E3</accession>
<dbReference type="SUPFAM" id="SSF53187">
    <property type="entry name" value="Zn-dependent exopeptidases"/>
    <property type="match status" value="1"/>
</dbReference>